<protein>
    <submittedName>
        <fullName evidence="3">Uncharacterized protein</fullName>
    </submittedName>
</protein>
<proteinExistence type="predicted"/>
<name>A0A915AEJ0_PARUN</name>
<evidence type="ECO:0000313" key="3">
    <source>
        <dbReference type="WBParaSite" id="PgR006_g189_t01"/>
    </source>
</evidence>
<dbReference type="Proteomes" id="UP000887569">
    <property type="component" value="Unplaced"/>
</dbReference>
<reference evidence="3" key="1">
    <citation type="submission" date="2022-11" db="UniProtKB">
        <authorList>
            <consortium name="WormBaseParasite"/>
        </authorList>
    </citation>
    <scope>IDENTIFICATION</scope>
</reference>
<evidence type="ECO:0000256" key="1">
    <source>
        <dbReference type="SAM" id="MobiDB-lite"/>
    </source>
</evidence>
<accession>A0A915AEJ0</accession>
<organism evidence="2 3">
    <name type="scientific">Parascaris univalens</name>
    <name type="common">Nematode worm</name>
    <dbReference type="NCBI Taxonomy" id="6257"/>
    <lineage>
        <taxon>Eukaryota</taxon>
        <taxon>Metazoa</taxon>
        <taxon>Ecdysozoa</taxon>
        <taxon>Nematoda</taxon>
        <taxon>Chromadorea</taxon>
        <taxon>Rhabditida</taxon>
        <taxon>Spirurina</taxon>
        <taxon>Ascaridomorpha</taxon>
        <taxon>Ascaridoidea</taxon>
        <taxon>Ascarididae</taxon>
        <taxon>Parascaris</taxon>
    </lineage>
</organism>
<evidence type="ECO:0000313" key="2">
    <source>
        <dbReference type="Proteomes" id="UP000887569"/>
    </source>
</evidence>
<keyword evidence="2" id="KW-1185">Reference proteome</keyword>
<feature type="region of interest" description="Disordered" evidence="1">
    <location>
        <begin position="60"/>
        <end position="82"/>
    </location>
</feature>
<sequence>MYQEKIDILLFLIFSLFIHSSISFLFSFDGNDDQCYRADVQQCLEKAFQAMRIDTKREVDQLPHSIKSSSDSSREKRDSPKAIMSRGRHLCAASRPYLACFNIPGCRDEYVAHVASVVFHAIHGRVHPIQMFLAHRGYALQLCSQTCSRESRQHCQHMMTPYEQNEERGIYLELVGISRQLSAASAIAKDSTICQRFKNSLAAIVRHRSRHCGEAAKCACIDSNISAAVAHCNVGCEHILDEITTFDAIDNYASCGAKLFSFTQLCFILLMLRLLTT</sequence>
<dbReference type="WBParaSite" id="PgR006_g189_t01">
    <property type="protein sequence ID" value="PgR006_g189_t01"/>
    <property type="gene ID" value="PgR006_g189"/>
</dbReference>
<dbReference type="AlphaFoldDB" id="A0A915AEJ0"/>